<dbReference type="Pfam" id="PF00106">
    <property type="entry name" value="adh_short"/>
    <property type="match status" value="1"/>
</dbReference>
<dbReference type="PRINTS" id="PR00081">
    <property type="entry name" value="GDHRDH"/>
</dbReference>
<dbReference type="SUPFAM" id="SSF51735">
    <property type="entry name" value="NAD(P)-binding Rossmann-fold domains"/>
    <property type="match status" value="1"/>
</dbReference>
<dbReference type="InterPro" id="IPR036291">
    <property type="entry name" value="NAD(P)-bd_dom_sf"/>
</dbReference>
<dbReference type="PANTHER" id="PTHR24320:SF227">
    <property type="entry name" value="RETINOL DEHYDROGENASE 11"/>
    <property type="match status" value="1"/>
</dbReference>
<organism evidence="3 4">
    <name type="scientific">Micromonospora vinacea</name>
    <dbReference type="NCBI Taxonomy" id="709878"/>
    <lineage>
        <taxon>Bacteria</taxon>
        <taxon>Bacillati</taxon>
        <taxon>Actinomycetota</taxon>
        <taxon>Actinomycetes</taxon>
        <taxon>Micromonosporales</taxon>
        <taxon>Micromonosporaceae</taxon>
        <taxon>Micromonospora</taxon>
    </lineage>
</organism>
<proteinExistence type="inferred from homology"/>
<keyword evidence="4" id="KW-1185">Reference proteome</keyword>
<evidence type="ECO:0000313" key="3">
    <source>
        <dbReference type="EMBL" id="MBG6105009.1"/>
    </source>
</evidence>
<evidence type="ECO:0000256" key="2">
    <source>
        <dbReference type="ARBA" id="ARBA00023002"/>
    </source>
</evidence>
<protein>
    <submittedName>
        <fullName evidence="3">NAD(P)-dependent dehydrogenase (Short-subunit alcohol dehydrogenase family)</fullName>
    </submittedName>
</protein>
<dbReference type="InterPro" id="IPR002347">
    <property type="entry name" value="SDR_fam"/>
</dbReference>
<sequence>MSETRVSTPFDARSTAADVVAGVDLTGQRAVVTGASSGIGLETARALAMAGAEVTVAVRDVRAGERTAREIGTGAPNRLIRVTPLDLSDQRSVAAFVAAWDGPLHILVNNAGVSATPEMRTAQGWELQFATNHLGHFALANGLYPALAGAGRARVVSLSSIAHVQTPMVFEDVNFRERPYDRLLAYGESKTATALFAVEANRRWAGDGITVNAANPGAVTTNLGRHLTEEDYANLPAYDFKTPQQGAATSVLLAAWPQLEGIGGRYFEDGEQAVPYRPETPLRGVADHATDPAAAARLWQLSLDLLADAPRA</sequence>
<name>A0ABS0KAL5_9ACTN</name>
<dbReference type="EMBL" id="JADOTY010000001">
    <property type="protein sequence ID" value="MBG6105009.1"/>
    <property type="molecule type" value="Genomic_DNA"/>
</dbReference>
<comment type="caution">
    <text evidence="3">The sequence shown here is derived from an EMBL/GenBank/DDBJ whole genome shotgun (WGS) entry which is preliminary data.</text>
</comment>
<dbReference type="CDD" id="cd05327">
    <property type="entry name" value="retinol-DH_like_SDR_c_like"/>
    <property type="match status" value="1"/>
</dbReference>
<gene>
    <name evidence="3" type="ORF">IW249_005423</name>
</gene>
<reference evidence="3 4" key="1">
    <citation type="submission" date="2020-11" db="EMBL/GenBank/DDBJ databases">
        <title>Sequencing the genomes of 1000 actinobacteria strains.</title>
        <authorList>
            <person name="Klenk H.-P."/>
        </authorList>
    </citation>
    <scope>NUCLEOTIDE SEQUENCE [LARGE SCALE GENOMIC DNA]</scope>
    <source>
        <strain evidence="3 4">DSM 101695</strain>
    </source>
</reference>
<dbReference type="Proteomes" id="UP000631791">
    <property type="component" value="Unassembled WGS sequence"/>
</dbReference>
<evidence type="ECO:0000256" key="1">
    <source>
        <dbReference type="ARBA" id="ARBA00006484"/>
    </source>
</evidence>
<evidence type="ECO:0000313" key="4">
    <source>
        <dbReference type="Proteomes" id="UP000631791"/>
    </source>
</evidence>
<comment type="similarity">
    <text evidence="1">Belongs to the short-chain dehydrogenases/reductases (SDR) family.</text>
</comment>
<accession>A0ABS0KAL5</accession>
<dbReference type="PANTHER" id="PTHR24320">
    <property type="entry name" value="RETINOL DEHYDROGENASE"/>
    <property type="match status" value="1"/>
</dbReference>
<dbReference type="Gene3D" id="3.40.50.720">
    <property type="entry name" value="NAD(P)-binding Rossmann-like Domain"/>
    <property type="match status" value="1"/>
</dbReference>
<keyword evidence="2" id="KW-0560">Oxidoreductase</keyword>